<dbReference type="PATRIC" id="fig|83552.4.peg.359"/>
<evidence type="ECO:0000256" key="9">
    <source>
        <dbReference type="PIRSR" id="PIRSR006334-3"/>
    </source>
</evidence>
<dbReference type="GO" id="GO:0004126">
    <property type="term" value="F:cytidine deaminase activity"/>
    <property type="evidence" value="ECO:0007669"/>
    <property type="project" value="UniProtKB-EC"/>
</dbReference>
<feature type="domain" description="CMP/dCMP-type deaminase" evidence="11">
    <location>
        <begin position="188"/>
        <end position="297"/>
    </location>
</feature>
<dbReference type="NCBIfam" id="NF006537">
    <property type="entry name" value="PRK09027.1"/>
    <property type="match status" value="1"/>
</dbReference>
<keyword evidence="6 9" id="KW-0862">Zinc</keyword>
<dbReference type="GO" id="GO:0055086">
    <property type="term" value="P:nucleobase-containing small molecule metabolic process"/>
    <property type="evidence" value="ECO:0007669"/>
    <property type="project" value="UniProtKB-ARBA"/>
</dbReference>
<dbReference type="Gene3D" id="3.40.140.10">
    <property type="entry name" value="Cytidine Deaminase, domain 2"/>
    <property type="match status" value="2"/>
</dbReference>
<name>A0A0C1C4M5_9BACT</name>
<dbReference type="GO" id="GO:0008270">
    <property type="term" value="F:zinc ion binding"/>
    <property type="evidence" value="ECO:0007669"/>
    <property type="project" value="InterPro"/>
</dbReference>
<dbReference type="InterPro" id="IPR050202">
    <property type="entry name" value="Cyt/Deoxycyt_deaminase"/>
</dbReference>
<dbReference type="InterPro" id="IPR006263">
    <property type="entry name" value="Cyt_deam_dimer"/>
</dbReference>
<dbReference type="PROSITE" id="PS51747">
    <property type="entry name" value="CYT_DCMP_DEAMINASES_2"/>
    <property type="match status" value="2"/>
</dbReference>
<accession>A0A0C1C4M5</accession>
<sequence length="297" mass="32441">MRKLFLSIFCLFSLVQSFAFTSNFLSELDVSNRFVIPAEKVDQITHELNISKEELMLRLISIAKPFARPSISHFQVGAVGLGKNGNLYLGVNLEFPGFPLNQTVHGEQFLIVNARNHGEEGLVAIAVSAAPCGHCRQFLNEIGSEKMQVWILNRPPMELAALLPESFGPKDLGVSGGLMTQAENKCLDADCSVRANAILAANSSYAPYSQAFSGIAIQTQDGNIYRGSYLENAAFNPSLSPFQAALVALLADMHSYDDIKEVILVEKADAVISQVVMTELLLKKIAPHAVFKVEKIN</sequence>
<evidence type="ECO:0000256" key="1">
    <source>
        <dbReference type="ARBA" id="ARBA00006576"/>
    </source>
</evidence>
<reference evidence="12 13" key="1">
    <citation type="journal article" date="2014" name="Mol. Biol. Evol.">
        <title>Massive expansion of Ubiquitination-related gene families within the Chlamydiae.</title>
        <authorList>
            <person name="Domman D."/>
            <person name="Collingro A."/>
            <person name="Lagkouvardos I."/>
            <person name="Gehre L."/>
            <person name="Weinmaier T."/>
            <person name="Rattei T."/>
            <person name="Subtil A."/>
            <person name="Horn M."/>
        </authorList>
    </citation>
    <scope>NUCLEOTIDE SEQUENCE [LARGE SCALE GENOMIC DNA]</scope>
    <source>
        <strain evidence="12 13">OEW1</strain>
    </source>
</reference>
<evidence type="ECO:0000256" key="5">
    <source>
        <dbReference type="ARBA" id="ARBA00022801"/>
    </source>
</evidence>
<evidence type="ECO:0000256" key="4">
    <source>
        <dbReference type="ARBA" id="ARBA00022723"/>
    </source>
</evidence>
<protein>
    <recommendedName>
        <fullName evidence="3">cytidine deaminase</fullName>
        <ecNumber evidence="3">3.5.4.5</ecNumber>
    </recommendedName>
</protein>
<feature type="signal peptide" evidence="10">
    <location>
        <begin position="1"/>
        <end position="19"/>
    </location>
</feature>
<evidence type="ECO:0000313" key="12">
    <source>
        <dbReference type="EMBL" id="KIA78431.1"/>
    </source>
</evidence>
<dbReference type="AlphaFoldDB" id="A0A0C1C4M5"/>
<comment type="cofactor">
    <cofactor evidence="9">
        <name>Zn(2+)</name>
        <dbReference type="ChEBI" id="CHEBI:29105"/>
    </cofactor>
    <text evidence="9">Binds 1 zinc ion.</text>
</comment>
<dbReference type="GO" id="GO:0042802">
    <property type="term" value="F:identical protein binding"/>
    <property type="evidence" value="ECO:0007669"/>
    <property type="project" value="UniProtKB-ARBA"/>
</dbReference>
<dbReference type="Pfam" id="PF00383">
    <property type="entry name" value="dCMP_cyt_deam_1"/>
    <property type="match status" value="1"/>
</dbReference>
<evidence type="ECO:0000256" key="6">
    <source>
        <dbReference type="ARBA" id="ARBA00022833"/>
    </source>
</evidence>
<evidence type="ECO:0000256" key="10">
    <source>
        <dbReference type="SAM" id="SignalP"/>
    </source>
</evidence>
<feature type="binding site" evidence="9">
    <location>
        <position position="132"/>
    </location>
    <ligand>
        <name>Zn(2+)</name>
        <dbReference type="ChEBI" id="CHEBI:29105"/>
        <note>catalytic</note>
    </ligand>
</feature>
<feature type="binding site" evidence="8">
    <location>
        <begin position="92"/>
        <end position="94"/>
    </location>
    <ligand>
        <name>substrate</name>
    </ligand>
</feature>
<dbReference type="InterPro" id="IPR013171">
    <property type="entry name" value="Cyd/dCyd_deaminase_Zn-bd"/>
</dbReference>
<feature type="binding site" evidence="9">
    <location>
        <position position="135"/>
    </location>
    <ligand>
        <name>Zn(2+)</name>
        <dbReference type="ChEBI" id="CHEBI:29105"/>
        <note>catalytic</note>
    </ligand>
</feature>
<comment type="similarity">
    <text evidence="1">Belongs to the cytidine and deoxycytidylate deaminase family.</text>
</comment>
<dbReference type="PANTHER" id="PTHR11644">
    <property type="entry name" value="CYTIDINE DEAMINASE"/>
    <property type="match status" value="1"/>
</dbReference>
<dbReference type="InterPro" id="IPR002125">
    <property type="entry name" value="CMP_dCMP_dom"/>
</dbReference>
<feature type="domain" description="CMP/dCMP-type deaminase" evidence="11">
    <location>
        <begin position="51"/>
        <end position="170"/>
    </location>
</feature>
<comment type="caution">
    <text evidence="12">The sequence shown here is derived from an EMBL/GenBank/DDBJ whole genome shotgun (WGS) entry which is preliminary data.</text>
</comment>
<organism evidence="12 13">
    <name type="scientific">Parachlamydia acanthamoebae</name>
    <dbReference type="NCBI Taxonomy" id="83552"/>
    <lineage>
        <taxon>Bacteria</taxon>
        <taxon>Pseudomonadati</taxon>
        <taxon>Chlamydiota</taxon>
        <taxon>Chlamydiia</taxon>
        <taxon>Parachlamydiales</taxon>
        <taxon>Parachlamydiaceae</taxon>
        <taxon>Parachlamydia</taxon>
    </lineage>
</organism>
<keyword evidence="5 12" id="KW-0378">Hydrolase</keyword>
<evidence type="ECO:0000256" key="8">
    <source>
        <dbReference type="PIRSR" id="PIRSR006334-2"/>
    </source>
</evidence>
<keyword evidence="10" id="KW-0732">Signal</keyword>
<evidence type="ECO:0000256" key="2">
    <source>
        <dbReference type="ARBA" id="ARBA00011738"/>
    </source>
</evidence>
<comment type="subunit">
    <text evidence="2">Homodimer.</text>
</comment>
<dbReference type="EC" id="3.5.4.5" evidence="3"/>
<dbReference type="InterPro" id="IPR016192">
    <property type="entry name" value="APOBEC/CMP_deaminase_Zn-bd"/>
</dbReference>
<proteinExistence type="inferred from homology"/>
<dbReference type="NCBIfam" id="TIGR01355">
    <property type="entry name" value="cyt_deam_dimer"/>
    <property type="match status" value="1"/>
</dbReference>
<keyword evidence="4 9" id="KW-0479">Metal-binding</keyword>
<dbReference type="GO" id="GO:0072527">
    <property type="term" value="P:pyrimidine-containing compound metabolic process"/>
    <property type="evidence" value="ECO:0007669"/>
    <property type="project" value="UniProtKB-ARBA"/>
</dbReference>
<dbReference type="PANTHER" id="PTHR11644:SF2">
    <property type="entry name" value="CYTIDINE DEAMINASE"/>
    <property type="match status" value="1"/>
</dbReference>
<evidence type="ECO:0000259" key="11">
    <source>
        <dbReference type="PROSITE" id="PS51747"/>
    </source>
</evidence>
<dbReference type="CDD" id="cd01283">
    <property type="entry name" value="cytidine_deaminase"/>
    <property type="match status" value="2"/>
</dbReference>
<dbReference type="InterPro" id="IPR016193">
    <property type="entry name" value="Cytidine_deaminase-like"/>
</dbReference>
<dbReference type="Proteomes" id="UP000031307">
    <property type="component" value="Unassembled WGS sequence"/>
</dbReference>
<evidence type="ECO:0000256" key="7">
    <source>
        <dbReference type="PIRSR" id="PIRSR006334-1"/>
    </source>
</evidence>
<dbReference type="PROSITE" id="PS00903">
    <property type="entry name" value="CYT_DCMP_DEAMINASES_1"/>
    <property type="match status" value="1"/>
</dbReference>
<dbReference type="SUPFAM" id="SSF53927">
    <property type="entry name" value="Cytidine deaminase-like"/>
    <property type="match status" value="2"/>
</dbReference>
<feature type="binding site" evidence="9">
    <location>
        <position position="105"/>
    </location>
    <ligand>
        <name>Zn(2+)</name>
        <dbReference type="ChEBI" id="CHEBI:29105"/>
        <note>catalytic</note>
    </ligand>
</feature>
<feature type="chain" id="PRO_5002147611" description="cytidine deaminase" evidence="10">
    <location>
        <begin position="20"/>
        <end position="297"/>
    </location>
</feature>
<dbReference type="EMBL" id="JSAM01000020">
    <property type="protein sequence ID" value="KIA78431.1"/>
    <property type="molecule type" value="Genomic_DNA"/>
</dbReference>
<dbReference type="GO" id="GO:0005829">
    <property type="term" value="C:cytosol"/>
    <property type="evidence" value="ECO:0007669"/>
    <property type="project" value="TreeGrafter"/>
</dbReference>
<evidence type="ECO:0000256" key="3">
    <source>
        <dbReference type="ARBA" id="ARBA00012783"/>
    </source>
</evidence>
<dbReference type="PIRSF" id="PIRSF006334">
    <property type="entry name" value="Cdd_plus_pseudo"/>
    <property type="match status" value="1"/>
</dbReference>
<dbReference type="Pfam" id="PF08211">
    <property type="entry name" value="dCMP_cyt_deam_2"/>
    <property type="match status" value="1"/>
</dbReference>
<gene>
    <name evidence="12" type="primary">cdd</name>
    <name evidence="12" type="ORF">DB43_DZ00180</name>
</gene>
<evidence type="ECO:0000313" key="13">
    <source>
        <dbReference type="Proteomes" id="UP000031307"/>
    </source>
</evidence>
<feature type="active site" description="Proton donor" evidence="7">
    <location>
        <position position="107"/>
    </location>
</feature>
<dbReference type="RefSeq" id="WP_036746381.1">
    <property type="nucleotide sequence ID" value="NZ_JASBUT010000030.1"/>
</dbReference>